<organism evidence="1 2">
    <name type="scientific">Pseudomonas putida</name>
    <name type="common">Arthrobacter siderocapsulatus</name>
    <dbReference type="NCBI Taxonomy" id="303"/>
    <lineage>
        <taxon>Bacteria</taxon>
        <taxon>Pseudomonadati</taxon>
        <taxon>Pseudomonadota</taxon>
        <taxon>Gammaproteobacteria</taxon>
        <taxon>Pseudomonadales</taxon>
        <taxon>Pseudomonadaceae</taxon>
        <taxon>Pseudomonas</taxon>
    </lineage>
</organism>
<gene>
    <name evidence="1" type="ORF">EDF85_1368</name>
</gene>
<evidence type="ECO:0000313" key="1">
    <source>
        <dbReference type="EMBL" id="ROQ53604.1"/>
    </source>
</evidence>
<reference evidence="1 2" key="1">
    <citation type="submission" date="2018-11" db="EMBL/GenBank/DDBJ databases">
        <title>Genomic analyses of the natural microbiome of Caenorhabditis elegans.</title>
        <authorList>
            <person name="Samuel B."/>
        </authorList>
    </citation>
    <scope>NUCLEOTIDE SEQUENCE [LARGE SCALE GENOMIC DNA]</scope>
    <source>
        <strain evidence="1 2">BIGb0473</strain>
    </source>
</reference>
<evidence type="ECO:0000313" key="2">
    <source>
        <dbReference type="Proteomes" id="UP000269115"/>
    </source>
</evidence>
<dbReference type="EMBL" id="RJUR01000011">
    <property type="protein sequence ID" value="ROQ53604.1"/>
    <property type="molecule type" value="Genomic_DNA"/>
</dbReference>
<sequence length="81" mass="9430">MPNGDKRYHAYQLLRELDRLTSSMMNQVAYGRVGGPLWEEALLLQRKAFNEWMAYADTLSVADVQETQLDAIRVRKVENQE</sequence>
<accession>A0A9X8EKF5</accession>
<dbReference type="Proteomes" id="UP000269115">
    <property type="component" value="Unassembled WGS sequence"/>
</dbReference>
<comment type="caution">
    <text evidence="1">The sequence shown here is derived from an EMBL/GenBank/DDBJ whole genome shotgun (WGS) entry which is preliminary data.</text>
</comment>
<protein>
    <submittedName>
        <fullName evidence="1">Uncharacterized protein</fullName>
    </submittedName>
</protein>
<proteinExistence type="predicted"/>
<name>A0A9X8EKF5_PSEPU</name>
<dbReference type="AlphaFoldDB" id="A0A9X8EKF5"/>